<feature type="compositionally biased region" description="Polar residues" evidence="1">
    <location>
        <begin position="7"/>
        <end position="22"/>
    </location>
</feature>
<evidence type="ECO:0000313" key="3">
    <source>
        <dbReference type="Proteomes" id="UP000623129"/>
    </source>
</evidence>
<accession>A0A833VXU6</accession>
<keyword evidence="3" id="KW-1185">Reference proteome</keyword>
<feature type="region of interest" description="Disordered" evidence="1">
    <location>
        <begin position="1"/>
        <end position="111"/>
    </location>
</feature>
<dbReference type="AlphaFoldDB" id="A0A833VXU6"/>
<keyword evidence="2" id="KW-0418">Kinase</keyword>
<proteinExistence type="predicted"/>
<name>A0A833VXU6_9POAL</name>
<dbReference type="Proteomes" id="UP000623129">
    <property type="component" value="Unassembled WGS sequence"/>
</dbReference>
<keyword evidence="2" id="KW-0808">Transferase</keyword>
<evidence type="ECO:0000313" key="2">
    <source>
        <dbReference type="EMBL" id="KAF3340228.1"/>
    </source>
</evidence>
<gene>
    <name evidence="2" type="ORF">FCM35_KLT15999</name>
</gene>
<protein>
    <submittedName>
        <fullName evidence="2">Casein kinase I isoform beta</fullName>
    </submittedName>
</protein>
<reference evidence="2" key="1">
    <citation type="submission" date="2020-01" db="EMBL/GenBank/DDBJ databases">
        <title>Genome sequence of Kobresia littledalei, the first chromosome-level genome in the family Cyperaceae.</title>
        <authorList>
            <person name="Qu G."/>
        </authorList>
    </citation>
    <scope>NUCLEOTIDE SEQUENCE</scope>
    <source>
        <strain evidence="2">C.B.Clarke</strain>
        <tissue evidence="2">Leaf</tissue>
    </source>
</reference>
<organism evidence="2 3">
    <name type="scientific">Carex littledalei</name>
    <dbReference type="NCBI Taxonomy" id="544730"/>
    <lineage>
        <taxon>Eukaryota</taxon>
        <taxon>Viridiplantae</taxon>
        <taxon>Streptophyta</taxon>
        <taxon>Embryophyta</taxon>
        <taxon>Tracheophyta</taxon>
        <taxon>Spermatophyta</taxon>
        <taxon>Magnoliopsida</taxon>
        <taxon>Liliopsida</taxon>
        <taxon>Poales</taxon>
        <taxon>Cyperaceae</taxon>
        <taxon>Cyperoideae</taxon>
        <taxon>Cariceae</taxon>
        <taxon>Carex</taxon>
        <taxon>Carex subgen. Euthyceras</taxon>
    </lineage>
</organism>
<sequence>MPELRSGTRQARLQSNNRLDQQTPPPANNKRPPRRGAGRGTSKAAAPAQTRARRGGRGRGSPVINLEPVQPISRAQDPALNREDQEGKELRMDGESPEKIVGAAEDEAGTVPVPERVQVGNSPEYITDRKLGKGGFGQVYVGRRLSGGTGRTGPDAAVLAGLRGNSGFDVFSLVGLRAVLGFIPA</sequence>
<evidence type="ECO:0000256" key="1">
    <source>
        <dbReference type="SAM" id="MobiDB-lite"/>
    </source>
</evidence>
<comment type="caution">
    <text evidence="2">The sequence shown here is derived from an EMBL/GenBank/DDBJ whole genome shotgun (WGS) entry which is preliminary data.</text>
</comment>
<dbReference type="EMBL" id="SWLB01000003">
    <property type="protein sequence ID" value="KAF3340228.1"/>
    <property type="molecule type" value="Genomic_DNA"/>
</dbReference>
<dbReference type="GO" id="GO:0016301">
    <property type="term" value="F:kinase activity"/>
    <property type="evidence" value="ECO:0007669"/>
    <property type="project" value="UniProtKB-KW"/>
</dbReference>
<dbReference type="OrthoDB" id="1732347at2759"/>
<feature type="compositionally biased region" description="Basic and acidic residues" evidence="1">
    <location>
        <begin position="80"/>
        <end position="98"/>
    </location>
</feature>